<protein>
    <submittedName>
        <fullName evidence="2">Uncharacterized protein</fullName>
    </submittedName>
</protein>
<dbReference type="EMBL" id="JAWLKI010000015">
    <property type="protein sequence ID" value="MDV6308513.1"/>
    <property type="molecule type" value="Genomic_DNA"/>
</dbReference>
<reference evidence="2 3" key="1">
    <citation type="submission" date="2023-10" db="EMBL/GenBank/DDBJ databases">
        <title>Development of a sustainable strategy for remediation of hydrocarbon-contaminated territories based on the waste exchange concept.</title>
        <authorList>
            <person name="Krivoruchko A."/>
        </authorList>
    </citation>
    <scope>NUCLEOTIDE SEQUENCE [LARGE SCALE GENOMIC DNA]</scope>
    <source>
        <strain evidence="2 3">IEGM 1266</strain>
    </source>
</reference>
<evidence type="ECO:0000256" key="1">
    <source>
        <dbReference type="SAM" id="MobiDB-lite"/>
    </source>
</evidence>
<accession>A0ABU4DFI5</accession>
<dbReference type="Proteomes" id="UP001185779">
    <property type="component" value="Unassembled WGS sequence"/>
</dbReference>
<dbReference type="RefSeq" id="WP_317505429.1">
    <property type="nucleotide sequence ID" value="NZ_JAWLKI010000015.1"/>
</dbReference>
<feature type="compositionally biased region" description="Polar residues" evidence="1">
    <location>
        <begin position="577"/>
        <end position="589"/>
    </location>
</feature>
<feature type="region of interest" description="Disordered" evidence="1">
    <location>
        <begin position="476"/>
        <end position="517"/>
    </location>
</feature>
<name>A0ABU4DFI5_9ACTN</name>
<evidence type="ECO:0000313" key="2">
    <source>
        <dbReference type="EMBL" id="MDV6308513.1"/>
    </source>
</evidence>
<sequence length="607" mass="69605">MKANKVYKDLHHRDKRGIYYHYLETKHGAIVPELRKCGTIGCNDKHHRDTLADEIITAEEHAYFGYKAILTLTIGKSSPTKLHNALGKLNQLPEVAKINSTLEEHGKKIKNLKHHAHYLIAISEEITPALITKIEKIAHTAGKTIDINECFNLRGWISYQLKGYTTNNINQVATFLANNKDKTKGTYKLLHTNHRHWINPKNPNITTRKDSTNTWNTRTKAVGAFVQELRTASYPSFNLNQELTWLDTTLNPTKISQRAIQIRENQKHWETQTHTEAARIAYKDITISDDIFDTTDLTKINHNAEQDLLRQLQPNHSTVKVKDLDAPHKYYGNHSKTDRYINIASMTEGEWIAYEIVYGRTKVLELIQEAMTMNINIDWLPTRVRNFYNAQTAKTTQPHPTPPNTPETRSESHTAANRGIQHTNSDNDWWDTQDETESWDDHDTWDDLYRNTHTPTITTSEQAAYEAMDTYESIHDTEEHDSGTQSAQNNQPHPTPPNTPETRSEGHTAANRGTLAQPLPRKIQAIAKLRYGHWYAYERKYGKQAVKKLVDQANQYNIDLPDSAYTIAAQAWQQTKTEATQNKPPTTILKTHHTQGGRATTRHQTLL</sequence>
<comment type="caution">
    <text evidence="2">The sequence shown here is derived from an EMBL/GenBank/DDBJ whole genome shotgun (WGS) entry which is preliminary data.</text>
</comment>
<proteinExistence type="predicted"/>
<organism evidence="2 3">
    <name type="scientific">Gordonia amicalis</name>
    <dbReference type="NCBI Taxonomy" id="89053"/>
    <lineage>
        <taxon>Bacteria</taxon>
        <taxon>Bacillati</taxon>
        <taxon>Actinomycetota</taxon>
        <taxon>Actinomycetes</taxon>
        <taxon>Mycobacteriales</taxon>
        <taxon>Gordoniaceae</taxon>
        <taxon>Gordonia</taxon>
    </lineage>
</organism>
<feature type="region of interest" description="Disordered" evidence="1">
    <location>
        <begin position="577"/>
        <end position="607"/>
    </location>
</feature>
<keyword evidence="3" id="KW-1185">Reference proteome</keyword>
<evidence type="ECO:0000313" key="3">
    <source>
        <dbReference type="Proteomes" id="UP001185779"/>
    </source>
</evidence>
<gene>
    <name evidence="2" type="ORF">R3P94_14540</name>
</gene>
<feature type="compositionally biased region" description="Acidic residues" evidence="1">
    <location>
        <begin position="428"/>
        <end position="437"/>
    </location>
</feature>
<feature type="region of interest" description="Disordered" evidence="1">
    <location>
        <begin position="392"/>
        <end position="437"/>
    </location>
</feature>